<keyword evidence="1" id="KW-0456">Lyase</keyword>
<dbReference type="GO" id="GO:0016787">
    <property type="term" value="F:hydrolase activity"/>
    <property type="evidence" value="ECO:0007669"/>
    <property type="project" value="UniProtKB-KW"/>
</dbReference>
<accession>G4WVG2</accession>
<dbReference type="SUPFAM" id="SSF51556">
    <property type="entry name" value="Metallo-dependent hydrolases"/>
    <property type="match status" value="1"/>
</dbReference>
<dbReference type="InterPro" id="IPR032466">
    <property type="entry name" value="Metal_Hydrolase"/>
</dbReference>
<dbReference type="GO" id="GO:0019748">
    <property type="term" value="P:secondary metabolic process"/>
    <property type="evidence" value="ECO:0007669"/>
    <property type="project" value="TreeGrafter"/>
</dbReference>
<dbReference type="PANTHER" id="PTHR21240">
    <property type="entry name" value="2-AMINO-3-CARBOXYLMUCONATE-6-SEMIALDEHYDE DECARBOXYLASE"/>
    <property type="match status" value="1"/>
</dbReference>
<dbReference type="AlphaFoldDB" id="G4WVG2"/>
<dbReference type="GO" id="GO:0016831">
    <property type="term" value="F:carboxy-lyase activity"/>
    <property type="evidence" value="ECO:0007669"/>
    <property type="project" value="InterPro"/>
</dbReference>
<keyword evidence="3" id="KW-0378">Hydrolase</keyword>
<evidence type="ECO:0000313" key="3">
    <source>
        <dbReference type="EMBL" id="AEQ20414.1"/>
    </source>
</evidence>
<evidence type="ECO:0000256" key="1">
    <source>
        <dbReference type="ARBA" id="ARBA00023239"/>
    </source>
</evidence>
<dbReference type="InterPro" id="IPR006680">
    <property type="entry name" value="Amidohydro-rel"/>
</dbReference>
<organism evidence="3">
    <name type="scientific">uncultured bacterium CSL12</name>
    <dbReference type="NCBI Taxonomy" id="1091567"/>
    <lineage>
        <taxon>Bacteria</taxon>
        <taxon>environmental samples</taxon>
    </lineage>
</organism>
<proteinExistence type="predicted"/>
<reference evidence="3" key="1">
    <citation type="journal article" date="2000" name="J. Am. Chem. Soc.">
        <title>Long-Chain N-Acyl Amino Acid Antibiotics Isolated from Heterologously Expressed Environmental DNA.</title>
        <authorList>
            <person name="Brady S.F."/>
            <person name="Clardy J."/>
        </authorList>
    </citation>
    <scope>NUCLEOTIDE SEQUENCE</scope>
</reference>
<evidence type="ECO:0000259" key="2">
    <source>
        <dbReference type="Pfam" id="PF04909"/>
    </source>
</evidence>
<dbReference type="Pfam" id="PF04909">
    <property type="entry name" value="Amidohydro_2"/>
    <property type="match status" value="1"/>
</dbReference>
<dbReference type="InterPro" id="IPR032465">
    <property type="entry name" value="ACMSD"/>
</dbReference>
<dbReference type="PANTHER" id="PTHR21240:SF28">
    <property type="entry name" value="ISO-OROTATE DECARBOXYLASE (EUROFUNG)"/>
    <property type="match status" value="1"/>
</dbReference>
<name>G4WVG2_9BACT</name>
<reference evidence="3" key="2">
    <citation type="journal article" date="2011" name="J. Bacteriol.">
        <title>Long-chain N-acyl amino acid synthases are linked to the putative PEP-CTERM/exosortase protein-sorting system in Gram-negative bacteria.</title>
        <authorList>
            <person name="Craig J.W."/>
            <person name="Cherry M.A."/>
            <person name="Brady S.F."/>
        </authorList>
    </citation>
    <scope>NUCLEOTIDE SEQUENCE</scope>
</reference>
<protein>
    <submittedName>
        <fullName evidence="3">Amidohydrolase protein</fullName>
    </submittedName>
</protein>
<dbReference type="Gene3D" id="3.20.20.140">
    <property type="entry name" value="Metal-dependent hydrolases"/>
    <property type="match status" value="1"/>
</dbReference>
<dbReference type="EMBL" id="JF429409">
    <property type="protein sequence ID" value="AEQ20414.1"/>
    <property type="molecule type" value="Genomic_DNA"/>
</dbReference>
<dbReference type="GO" id="GO:0005737">
    <property type="term" value="C:cytoplasm"/>
    <property type="evidence" value="ECO:0007669"/>
    <property type="project" value="TreeGrafter"/>
</dbReference>
<sequence length="332" mass="36950">MKRIDTHSHVIPETIIDAMRAQPDLYKTKIGGTRGNYTFTRGKVTFELIMEFYDADAKVESMDRKGLDISYISPGPQTFFYGLGPDDALKTARLINDGLAKMVAARPGRLRGMATLPMQHPDAAIAELERVVKEHGFKAVEMGTAIGEEELAEPKFRPVLRRLQELKTVVFAHPNTQGAGGRLDCWYLTNLIGNPLDTTIMVGKLMFSGALDELKDLKILLAHGGGFLPYQIGRFQHGHAVRPDTAAITQSKPLDMFKNFYFDALTHSPQATRHLLEMVGSERVVLGTDSPFDMGEEHPLQHLEKVPRLTAKETDDISYRTAARLFGEKPSS</sequence>
<feature type="domain" description="Amidohydrolase-related" evidence="2">
    <location>
        <begin position="4"/>
        <end position="327"/>
    </location>
</feature>